<dbReference type="Proteomes" id="UP000183365">
    <property type="component" value="Unassembled WGS sequence"/>
</dbReference>
<accession>A0A1L0AYM8</accession>
<evidence type="ECO:0000259" key="3">
    <source>
        <dbReference type="Pfam" id="PF03962"/>
    </source>
</evidence>
<dbReference type="EMBL" id="FQNF01000019">
    <property type="protein sequence ID" value="SGZ39200.1"/>
    <property type="molecule type" value="Genomic_DNA"/>
</dbReference>
<gene>
    <name evidence="4" type="ORF">HGUI_01400</name>
</gene>
<dbReference type="AlphaFoldDB" id="A0A1L0AYM8"/>
<proteinExistence type="predicted"/>
<keyword evidence="5" id="KW-1185">Reference proteome</keyword>
<dbReference type="Pfam" id="PF03962">
    <property type="entry name" value="Mnd1"/>
    <property type="match status" value="1"/>
</dbReference>
<feature type="domain" description="Mnd1 HTH" evidence="3">
    <location>
        <begin position="40"/>
        <end position="100"/>
    </location>
</feature>
<dbReference type="OrthoDB" id="9978204at2759"/>
<organism evidence="4 5">
    <name type="scientific">Hanseniaspora guilliermondii</name>
    <dbReference type="NCBI Taxonomy" id="56406"/>
    <lineage>
        <taxon>Eukaryota</taxon>
        <taxon>Fungi</taxon>
        <taxon>Dikarya</taxon>
        <taxon>Ascomycota</taxon>
        <taxon>Saccharomycotina</taxon>
        <taxon>Saccharomycetes</taxon>
        <taxon>Saccharomycodales</taxon>
        <taxon>Saccharomycodaceae</taxon>
        <taxon>Hanseniaspora</taxon>
    </lineage>
</organism>
<evidence type="ECO:0000256" key="1">
    <source>
        <dbReference type="SAM" id="Coils"/>
    </source>
</evidence>
<evidence type="ECO:0000313" key="4">
    <source>
        <dbReference type="EMBL" id="SGZ39200.1"/>
    </source>
</evidence>
<evidence type="ECO:0000256" key="2">
    <source>
        <dbReference type="SAM" id="MobiDB-lite"/>
    </source>
</evidence>
<reference evidence="5" key="1">
    <citation type="submission" date="2016-11" db="EMBL/GenBank/DDBJ databases">
        <authorList>
            <person name="Guldener U."/>
        </authorList>
    </citation>
    <scope>NUCLEOTIDE SEQUENCE [LARGE SCALE GENOMIC DNA]</scope>
</reference>
<dbReference type="InterPro" id="IPR040453">
    <property type="entry name" value="Mnd1_HTH"/>
</dbReference>
<feature type="coiled-coil region" evidence="1">
    <location>
        <begin position="111"/>
        <end position="172"/>
    </location>
</feature>
<sequence length="236" mass="27814">MARKKKVEEPNNENQNLEKPPPKKTKKKTYTIEEKGIILQNIFSLNHEVFSIKELEKLVPKKSNGVINSIQLKEVLDYCINENMVTCEKCGISNVYYNFPVLQERRDHELLKNQRILLETLKQQTMELNKEHEDTVNTKEQWIMDNETLIKIKEQESNLDFEIQKLEGLLNECDTDGLQNNIKVYKTNSNIIRDNIFALIGYIKTKMNLFYLGDNEFLRHLGIMDTEIELVNEYDN</sequence>
<dbReference type="VEuPathDB" id="FungiDB:HGUI_01400"/>
<evidence type="ECO:0000313" key="5">
    <source>
        <dbReference type="Proteomes" id="UP000183365"/>
    </source>
</evidence>
<name>A0A1L0AYM8_9ASCO</name>
<keyword evidence="1" id="KW-0175">Coiled coil</keyword>
<protein>
    <recommendedName>
        <fullName evidence="3">Mnd1 HTH domain-containing protein</fullName>
    </recommendedName>
</protein>
<feature type="region of interest" description="Disordered" evidence="2">
    <location>
        <begin position="1"/>
        <end position="28"/>
    </location>
</feature>